<proteinExistence type="predicted"/>
<protein>
    <submittedName>
        <fullName evidence="2">Flavin-nucleotide-binding protein</fullName>
    </submittedName>
</protein>
<dbReference type="Pfam" id="PF12900">
    <property type="entry name" value="Pyridox_ox_2"/>
    <property type="match status" value="1"/>
</dbReference>
<keyword evidence="3" id="KW-1185">Reference proteome</keyword>
<evidence type="ECO:0000313" key="2">
    <source>
        <dbReference type="EMBL" id="ACM07286.1"/>
    </source>
</evidence>
<feature type="region of interest" description="Disordered" evidence="1">
    <location>
        <begin position="168"/>
        <end position="193"/>
    </location>
</feature>
<dbReference type="InterPro" id="IPR012349">
    <property type="entry name" value="Split_barrel_FMN-bd"/>
</dbReference>
<dbReference type="PANTHER" id="PTHR34071">
    <property type="entry name" value="5-NITROIMIDAZOLE ANTIBIOTICS RESISTANCE PROTEIN, NIMA-FAMILY-RELATED PROTEIN-RELATED"/>
    <property type="match status" value="1"/>
</dbReference>
<gene>
    <name evidence="2" type="ordered locus">trd_A0912</name>
</gene>
<reference evidence="2 3" key="1">
    <citation type="journal article" date="2009" name="PLoS ONE">
        <title>Complete genome sequence of the aerobic CO-oxidizing thermophile Thermomicrobium roseum.</title>
        <authorList>
            <person name="Wu D."/>
            <person name="Raymond J."/>
            <person name="Wu M."/>
            <person name="Chatterji S."/>
            <person name="Ren Q."/>
            <person name="Graham J.E."/>
            <person name="Bryant D.A."/>
            <person name="Robb F."/>
            <person name="Colman A."/>
            <person name="Tallon L.J."/>
            <person name="Badger J.H."/>
            <person name="Madupu R."/>
            <person name="Ward N.L."/>
            <person name="Eisen J.A."/>
        </authorList>
    </citation>
    <scope>NUCLEOTIDE SEQUENCE [LARGE SCALE GENOMIC DNA]</scope>
    <source>
        <strain evidence="3">ATCC 27502 / DSM 5159 / P-2</strain>
        <plasmid evidence="2">unnamed</plasmid>
    </source>
</reference>
<organism evidence="2 3">
    <name type="scientific">Thermomicrobium roseum (strain ATCC 27502 / DSM 5159 / P-2)</name>
    <dbReference type="NCBI Taxonomy" id="309801"/>
    <lineage>
        <taxon>Bacteria</taxon>
        <taxon>Pseudomonadati</taxon>
        <taxon>Thermomicrobiota</taxon>
        <taxon>Thermomicrobia</taxon>
        <taxon>Thermomicrobiales</taxon>
        <taxon>Thermomicrobiaceae</taxon>
        <taxon>Thermomicrobium</taxon>
    </lineage>
</organism>
<evidence type="ECO:0000256" key="1">
    <source>
        <dbReference type="SAM" id="MobiDB-lite"/>
    </source>
</evidence>
<dbReference type="eggNOG" id="COG3467">
    <property type="taxonomic scope" value="Bacteria"/>
</dbReference>
<sequence>METHALSHHVIRRHPERAVPDEASAILAAGMVAHVGFCEDGQPFVIPMSYHYDPQRPDRLYLHGARESRLLQVLASGAPVSVAVTLVDGLVYSRTAFNHSMNYRSVVCFGRANVIEDEAEQRTIFEAMTERYFPGRRAGVDYQPATAQQLAATLLVEIVIEEWSAKARRGGPRGPYDTDPTAPGTAGIVPLKE</sequence>
<dbReference type="KEGG" id="tro:trd_A0912"/>
<name>B9L548_THERP</name>
<dbReference type="AlphaFoldDB" id="B9L548"/>
<dbReference type="SUPFAM" id="SSF50475">
    <property type="entry name" value="FMN-binding split barrel"/>
    <property type="match status" value="1"/>
</dbReference>
<keyword evidence="2" id="KW-0614">Plasmid</keyword>
<dbReference type="InterPro" id="IPR024747">
    <property type="entry name" value="Pyridox_Oxase-rel"/>
</dbReference>
<dbReference type="EMBL" id="CP001276">
    <property type="protein sequence ID" value="ACM07286.1"/>
    <property type="molecule type" value="Genomic_DNA"/>
</dbReference>
<accession>B9L548</accession>
<dbReference type="PANTHER" id="PTHR34071:SF2">
    <property type="entry name" value="FLAVIN-NUCLEOTIDE-BINDING PROTEIN"/>
    <property type="match status" value="1"/>
</dbReference>
<dbReference type="OrthoDB" id="116031at2"/>
<dbReference type="HOGENOM" id="CLU_067890_0_1_0"/>
<dbReference type="RefSeq" id="WP_012643273.1">
    <property type="nucleotide sequence ID" value="NC_011961.1"/>
</dbReference>
<evidence type="ECO:0000313" key="3">
    <source>
        <dbReference type="Proteomes" id="UP000000447"/>
    </source>
</evidence>
<dbReference type="Proteomes" id="UP000000447">
    <property type="component" value="Plasmid unnamed"/>
</dbReference>
<geneLocation type="plasmid" evidence="3">
    <name>Tros</name>
</geneLocation>
<dbReference type="Gene3D" id="2.30.110.10">
    <property type="entry name" value="Electron Transport, Fmn-binding Protein, Chain A"/>
    <property type="match status" value="1"/>
</dbReference>